<evidence type="ECO:0000313" key="2">
    <source>
        <dbReference type="Proteomes" id="UP000424673"/>
    </source>
</evidence>
<dbReference type="RefSeq" id="WP_154452268.1">
    <property type="nucleotide sequence ID" value="NZ_CP044328.1"/>
</dbReference>
<dbReference type="Gene3D" id="6.10.140.430">
    <property type="match status" value="1"/>
</dbReference>
<reference evidence="2" key="1">
    <citation type="submission" date="2019-09" db="EMBL/GenBank/DDBJ databases">
        <title>Isolation and complete genome sequencing of Methylocystis species.</title>
        <authorList>
            <person name="Rumah B.L."/>
            <person name="Stead C.E."/>
            <person name="Stevens B.C."/>
            <person name="Minton N.P."/>
            <person name="Grosse-Honebrink A."/>
            <person name="Zhang Y."/>
        </authorList>
    </citation>
    <scope>NUCLEOTIDE SEQUENCE [LARGE SCALE GENOMIC DNA]</scope>
    <source>
        <strain evidence="2">BRCS1</strain>
    </source>
</reference>
<organism evidence="1 2">
    <name type="scientific">Methylocystis rosea</name>
    <dbReference type="NCBI Taxonomy" id="173366"/>
    <lineage>
        <taxon>Bacteria</taxon>
        <taxon>Pseudomonadati</taxon>
        <taxon>Pseudomonadota</taxon>
        <taxon>Alphaproteobacteria</taxon>
        <taxon>Hyphomicrobiales</taxon>
        <taxon>Methylocystaceae</taxon>
        <taxon>Methylocystis</taxon>
    </lineage>
</organism>
<dbReference type="EMBL" id="CP044328">
    <property type="protein sequence ID" value="QGM94275.1"/>
    <property type="molecule type" value="Genomic_DNA"/>
</dbReference>
<sequence length="81" mass="9070">MRVAVATFVFAQQIRRQVDLSLCGLRATPVETLIDDLPLFARLAETSAPKDSLRDAVQEIDPDQMTPREALAALYELKKKL</sequence>
<reference evidence="1 2" key="2">
    <citation type="journal article" date="2021" name="AMB Express">
        <title>Isolation and characterisation of Methylocystis spp. for poly-3-hydroxybutyrate production using waste methane feedstocks.</title>
        <authorList>
            <person name="Rumah B.L."/>
            <person name="Stead C.E."/>
            <person name="Claxton Stevens B.H."/>
            <person name="Minton N.P."/>
            <person name="Grosse-Honebrink A."/>
            <person name="Zhang Y."/>
        </authorList>
    </citation>
    <scope>NUCLEOTIDE SEQUENCE [LARGE SCALE GENOMIC DNA]</scope>
    <source>
        <strain evidence="1 2">BRCS1</strain>
    </source>
</reference>
<proteinExistence type="predicted"/>
<evidence type="ECO:0008006" key="3">
    <source>
        <dbReference type="Google" id="ProtNLM"/>
    </source>
</evidence>
<evidence type="ECO:0000313" key="1">
    <source>
        <dbReference type="EMBL" id="QGM94275.1"/>
    </source>
</evidence>
<keyword evidence="2" id="KW-1185">Reference proteome</keyword>
<name>A0ABX6EJH0_9HYPH</name>
<dbReference type="Proteomes" id="UP000424673">
    <property type="component" value="Chromosome"/>
</dbReference>
<protein>
    <recommendedName>
        <fullName evidence="3">DNA mismatch repair protein MutS</fullName>
    </recommendedName>
</protein>
<gene>
    <name evidence="1" type="ORF">F7D13_09670</name>
</gene>
<accession>A0ABX6EJH0</accession>